<dbReference type="VEuPathDB" id="VectorBase:ISCW024753"/>
<evidence type="ECO:0000259" key="1">
    <source>
        <dbReference type="Pfam" id="PF21787"/>
    </source>
</evidence>
<dbReference type="InParanoid" id="B7QE38"/>
<dbReference type="Pfam" id="PF21787">
    <property type="entry name" value="TNP-like_RNaseH_N"/>
    <property type="match status" value="1"/>
</dbReference>
<reference evidence="2 4" key="1">
    <citation type="submission" date="2008-03" db="EMBL/GenBank/DDBJ databases">
        <title>Annotation of Ixodes scapularis.</title>
        <authorList>
            <consortium name="Ixodes scapularis Genome Project Consortium"/>
            <person name="Caler E."/>
            <person name="Hannick L.I."/>
            <person name="Bidwell S."/>
            <person name="Joardar V."/>
            <person name="Thiagarajan M."/>
            <person name="Amedeo P."/>
            <person name="Galinsky K.J."/>
            <person name="Schobel S."/>
            <person name="Inman J."/>
            <person name="Hostetler J."/>
            <person name="Miller J."/>
            <person name="Hammond M."/>
            <person name="Megy K."/>
            <person name="Lawson D."/>
            <person name="Kodira C."/>
            <person name="Sutton G."/>
            <person name="Meyer J."/>
            <person name="Hill C.A."/>
            <person name="Birren B."/>
            <person name="Nene V."/>
            <person name="Collins F."/>
            <person name="Alarcon-Chaidez F."/>
            <person name="Wikel S."/>
            <person name="Strausberg R."/>
        </authorList>
    </citation>
    <scope>NUCLEOTIDE SEQUENCE [LARGE SCALE GENOMIC DNA]</scope>
    <source>
        <strain evidence="4">Wikel</strain>
        <strain evidence="2">Wikel colony</strain>
    </source>
</reference>
<feature type="domain" description="Transposable element P transposase-like RNase H" evidence="1">
    <location>
        <begin position="5"/>
        <end position="62"/>
    </location>
</feature>
<dbReference type="InterPro" id="IPR048365">
    <property type="entry name" value="TNP-like_RNaseH_N"/>
</dbReference>
<dbReference type="PaxDb" id="6945-B7QE38"/>
<dbReference type="HOGENOM" id="CLU_2190514_0_0_1"/>
<evidence type="ECO:0000313" key="2">
    <source>
        <dbReference type="EMBL" id="EEC17110.1"/>
    </source>
</evidence>
<dbReference type="AlphaFoldDB" id="B7QE38"/>
<feature type="non-terminal residue" evidence="2">
    <location>
        <position position="1"/>
    </location>
</feature>
<evidence type="ECO:0000313" key="4">
    <source>
        <dbReference type="Proteomes" id="UP000001555"/>
    </source>
</evidence>
<dbReference type="EnsemblMetazoa" id="ISCW024753-RA">
    <property type="protein sequence ID" value="ISCW024753-PA"/>
    <property type="gene ID" value="ISCW024753"/>
</dbReference>
<sequence length="118" mass="13268">VINRLASSCRIPVAYFFTNGLNGSQLSKLLVCVMRKVESTGFRVIRVVTDNHKVNVSAMKILCGGVLTYRIEHPCDPQRLLFLSFDYCHVVKNLRSQFLARNIGKDGKVSSSHLKKTL</sequence>
<gene>
    <name evidence="2" type="ORF">IscW_ISCW024753</name>
</gene>
<protein>
    <recommendedName>
        <fullName evidence="1">Transposable element P transposase-like RNase H domain-containing protein</fullName>
    </recommendedName>
</protein>
<dbReference type="EMBL" id="DS918397">
    <property type="protein sequence ID" value="EEC17110.1"/>
    <property type="molecule type" value="Genomic_DNA"/>
</dbReference>
<accession>B7QE38</accession>
<name>B7QE38_IXOSC</name>
<organism>
    <name type="scientific">Ixodes scapularis</name>
    <name type="common">Black-legged tick</name>
    <name type="synonym">Deer tick</name>
    <dbReference type="NCBI Taxonomy" id="6945"/>
    <lineage>
        <taxon>Eukaryota</taxon>
        <taxon>Metazoa</taxon>
        <taxon>Ecdysozoa</taxon>
        <taxon>Arthropoda</taxon>
        <taxon>Chelicerata</taxon>
        <taxon>Arachnida</taxon>
        <taxon>Acari</taxon>
        <taxon>Parasitiformes</taxon>
        <taxon>Ixodida</taxon>
        <taxon>Ixodoidea</taxon>
        <taxon>Ixodidae</taxon>
        <taxon>Ixodinae</taxon>
        <taxon>Ixodes</taxon>
    </lineage>
</organism>
<dbReference type="VEuPathDB" id="VectorBase:ISCI024753"/>
<dbReference type="Proteomes" id="UP000001555">
    <property type="component" value="Unassembled WGS sequence"/>
</dbReference>
<keyword evidence="4" id="KW-1185">Reference proteome</keyword>
<evidence type="ECO:0000313" key="3">
    <source>
        <dbReference type="EnsemblMetazoa" id="ISCW024753-PA"/>
    </source>
</evidence>
<reference evidence="3" key="2">
    <citation type="submission" date="2020-05" db="UniProtKB">
        <authorList>
            <consortium name="EnsemblMetazoa"/>
        </authorList>
    </citation>
    <scope>IDENTIFICATION</scope>
    <source>
        <strain evidence="3">wikel</strain>
    </source>
</reference>
<dbReference type="EMBL" id="ABJB010818572">
    <property type="status" value="NOT_ANNOTATED_CDS"/>
    <property type="molecule type" value="Genomic_DNA"/>
</dbReference>
<proteinExistence type="predicted"/>